<comment type="subcellular location">
    <subcellularLocation>
        <location evidence="1">Membrane</location>
        <topology evidence="1">Single-pass membrane protein</topology>
    </subcellularLocation>
</comment>
<reference evidence="3" key="1">
    <citation type="journal article" date="2019" name="PLoS Negl. Trop. Dis.">
        <title>Revisiting the worldwide diversity of Leptospira species in the environment.</title>
        <authorList>
            <person name="Vincent A.T."/>
            <person name="Schiettekatte O."/>
            <person name="Bourhy P."/>
            <person name="Veyrier F.J."/>
            <person name="Picardeau M."/>
        </authorList>
    </citation>
    <scope>NUCLEOTIDE SEQUENCE [LARGE SCALE GENOMIC DNA]</scope>
    <source>
        <strain evidence="3">SSS9</strain>
    </source>
</reference>
<sequence>MNRFHFFSHKFGLLAVLVLGLIAGTGCYTNIRPGEAGLRYHPLTSGLQRDLLTNALYFYAPWNDIILYPTQWTSYKEKVDVLTRDDLTINVVAAVILRPVPSEIYNLQIEIGPDYYEKVVRPQFRTSVRNALSAYSMIRISKETPKVSSDIRLALGDKLRGKHIEIDDVIIDDIEYSRPILTAIEGKLTKEQEQEQMKFEINIAKKDAEITVIHAEAKAKSTAIEAEGNAQAIVIEAQAKAKAQKLIAAQLTKQYLQLKAFENPNTKLLLVPTGKDALPMIFNMPDSGRIPTAPVDASPQP</sequence>
<dbReference type="OrthoDB" id="343005at2"/>
<evidence type="ECO:0000313" key="4">
    <source>
        <dbReference type="Proteomes" id="UP000297453"/>
    </source>
</evidence>
<dbReference type="PRINTS" id="PR00679">
    <property type="entry name" value="PROHIBITIN"/>
</dbReference>
<dbReference type="Proteomes" id="UP000297453">
    <property type="component" value="Unassembled WGS sequence"/>
</dbReference>
<name>A0A4R9G8K0_9LEPT</name>
<dbReference type="PANTHER" id="PTHR23222">
    <property type="entry name" value="PROHIBITIN"/>
    <property type="match status" value="1"/>
</dbReference>
<proteinExistence type="predicted"/>
<dbReference type="PROSITE" id="PS51257">
    <property type="entry name" value="PROKAR_LIPOPROTEIN"/>
    <property type="match status" value="1"/>
</dbReference>
<dbReference type="InterPro" id="IPR036013">
    <property type="entry name" value="Band_7/SPFH_dom_sf"/>
</dbReference>
<protein>
    <submittedName>
        <fullName evidence="3">Prohibitin family protein</fullName>
    </submittedName>
</protein>
<dbReference type="PANTHER" id="PTHR23222:SF0">
    <property type="entry name" value="PROHIBITIN 1"/>
    <property type="match status" value="1"/>
</dbReference>
<dbReference type="Pfam" id="PF01145">
    <property type="entry name" value="Band_7"/>
    <property type="match status" value="1"/>
</dbReference>
<accession>A0A4R9G8K0</accession>
<dbReference type="InterPro" id="IPR000163">
    <property type="entry name" value="Prohibitin"/>
</dbReference>
<dbReference type="EMBL" id="RQEP01000005">
    <property type="protein sequence ID" value="TGK07595.1"/>
    <property type="molecule type" value="Genomic_DNA"/>
</dbReference>
<keyword evidence="4" id="KW-1185">Reference proteome</keyword>
<organism evidence="3 4">
    <name type="scientific">Leptospira semungkisensis</name>
    <dbReference type="NCBI Taxonomy" id="2484985"/>
    <lineage>
        <taxon>Bacteria</taxon>
        <taxon>Pseudomonadati</taxon>
        <taxon>Spirochaetota</taxon>
        <taxon>Spirochaetia</taxon>
        <taxon>Leptospirales</taxon>
        <taxon>Leptospiraceae</taxon>
        <taxon>Leptospira</taxon>
    </lineage>
</organism>
<dbReference type="InterPro" id="IPR001107">
    <property type="entry name" value="Band_7"/>
</dbReference>
<comment type="caution">
    <text evidence="3">The sequence shown here is derived from an EMBL/GenBank/DDBJ whole genome shotgun (WGS) entry which is preliminary data.</text>
</comment>
<dbReference type="CDD" id="cd03401">
    <property type="entry name" value="SPFH_prohibitin"/>
    <property type="match status" value="1"/>
</dbReference>
<gene>
    <name evidence="3" type="ORF">EHO59_05705</name>
</gene>
<dbReference type="AlphaFoldDB" id="A0A4R9G8K0"/>
<dbReference type="GO" id="GO:0016020">
    <property type="term" value="C:membrane"/>
    <property type="evidence" value="ECO:0007669"/>
    <property type="project" value="UniProtKB-SubCell"/>
</dbReference>
<dbReference type="Gene3D" id="3.30.479.30">
    <property type="entry name" value="Band 7 domain"/>
    <property type="match status" value="1"/>
</dbReference>
<evidence type="ECO:0000259" key="2">
    <source>
        <dbReference type="Pfam" id="PF01145"/>
    </source>
</evidence>
<dbReference type="SUPFAM" id="SSF117892">
    <property type="entry name" value="Band 7/SPFH domain"/>
    <property type="match status" value="1"/>
</dbReference>
<evidence type="ECO:0000256" key="1">
    <source>
        <dbReference type="ARBA" id="ARBA00004167"/>
    </source>
</evidence>
<evidence type="ECO:0000313" key="3">
    <source>
        <dbReference type="EMBL" id="TGK07595.1"/>
    </source>
</evidence>
<dbReference type="RefSeq" id="WP_135585604.1">
    <property type="nucleotide sequence ID" value="NZ_RQEP01000005.1"/>
</dbReference>
<feature type="domain" description="Band 7" evidence="2">
    <location>
        <begin position="30"/>
        <end position="208"/>
    </location>
</feature>